<evidence type="ECO:0000259" key="2">
    <source>
        <dbReference type="Pfam" id="PF22725"/>
    </source>
</evidence>
<gene>
    <name evidence="3" type="ORF">METZ01_LOCUS63658</name>
</gene>
<dbReference type="Gene3D" id="3.40.50.720">
    <property type="entry name" value="NAD(P)-binding Rossmann-like Domain"/>
    <property type="match status" value="1"/>
</dbReference>
<reference evidence="3" key="1">
    <citation type="submission" date="2018-05" db="EMBL/GenBank/DDBJ databases">
        <authorList>
            <person name="Lanie J.A."/>
            <person name="Ng W.-L."/>
            <person name="Kazmierczak K.M."/>
            <person name="Andrzejewski T.M."/>
            <person name="Davidsen T.M."/>
            <person name="Wayne K.J."/>
            <person name="Tettelin H."/>
            <person name="Glass J.I."/>
            <person name="Rusch D."/>
            <person name="Podicherti R."/>
            <person name="Tsui H.-C.T."/>
            <person name="Winkler M.E."/>
        </authorList>
    </citation>
    <scope>NUCLEOTIDE SEQUENCE</scope>
</reference>
<dbReference type="EMBL" id="UINC01003977">
    <property type="protein sequence ID" value="SVA10804.1"/>
    <property type="molecule type" value="Genomic_DNA"/>
</dbReference>
<dbReference type="InterPro" id="IPR051450">
    <property type="entry name" value="Gfo/Idh/MocA_Oxidoreductases"/>
</dbReference>
<dbReference type="Gene3D" id="3.30.360.10">
    <property type="entry name" value="Dihydrodipicolinate Reductase, domain 2"/>
    <property type="match status" value="1"/>
</dbReference>
<dbReference type="Pfam" id="PF01408">
    <property type="entry name" value="GFO_IDH_MocA"/>
    <property type="match status" value="1"/>
</dbReference>
<evidence type="ECO:0000313" key="3">
    <source>
        <dbReference type="EMBL" id="SVA10804.1"/>
    </source>
</evidence>
<name>A0A381T4Y7_9ZZZZ</name>
<dbReference type="GO" id="GO:0000166">
    <property type="term" value="F:nucleotide binding"/>
    <property type="evidence" value="ECO:0007669"/>
    <property type="project" value="InterPro"/>
</dbReference>
<dbReference type="SUPFAM" id="SSF51735">
    <property type="entry name" value="NAD(P)-binding Rossmann-fold domains"/>
    <property type="match status" value="1"/>
</dbReference>
<dbReference type="InterPro" id="IPR055170">
    <property type="entry name" value="GFO_IDH_MocA-like_dom"/>
</dbReference>
<dbReference type="SUPFAM" id="SSF55347">
    <property type="entry name" value="Glyceraldehyde-3-phosphate dehydrogenase-like, C-terminal domain"/>
    <property type="match status" value="1"/>
</dbReference>
<sequence length="360" mass="40201">MNLHIWHEDFLFRQFVQSSLYSPERVALMSNPISSKVIGIIGVGHLGKKHLVNVLNHPTATCAGFFDIDSSTSKKVAKDTGVYATQSLEEIIEKSDALIIAVPTSEHFSVGKACLEAGKDIFIEKPLCLTLEEADELVKQAKRQNVILQVGHVERLNPAVLTLRREKIPLEPDYIETHRLAPYRVRGTEVPVVLDLMIHDLDVILSLVNSPVKSVAATGVSIMTSSVDIANARIRFKNGCVANITSSRVAKDYVRKLRLFERDIYITIDFLQGLTEVYKVLDADIEDSEALLTAPLERNGNHRQIVYEKPKQEKVNALQMELTNFVEAIEGKSEPIVSGEDGREALRLALLIQEKIEKDL</sequence>
<evidence type="ECO:0000259" key="1">
    <source>
        <dbReference type="Pfam" id="PF01408"/>
    </source>
</evidence>
<dbReference type="InterPro" id="IPR000683">
    <property type="entry name" value="Gfo/Idh/MocA-like_OxRdtase_N"/>
</dbReference>
<feature type="domain" description="Gfo/Idh/MocA-like oxidoreductase N-terminal" evidence="1">
    <location>
        <begin position="38"/>
        <end position="152"/>
    </location>
</feature>
<feature type="domain" description="GFO/IDH/MocA-like oxidoreductase" evidence="2">
    <location>
        <begin position="192"/>
        <end position="252"/>
    </location>
</feature>
<dbReference type="Pfam" id="PF22725">
    <property type="entry name" value="GFO_IDH_MocA_C3"/>
    <property type="match status" value="1"/>
</dbReference>
<protein>
    <submittedName>
        <fullName evidence="3">Uncharacterized protein</fullName>
    </submittedName>
</protein>
<proteinExistence type="predicted"/>
<dbReference type="PANTHER" id="PTHR43377">
    <property type="entry name" value="BILIVERDIN REDUCTASE A"/>
    <property type="match status" value="1"/>
</dbReference>
<dbReference type="PANTHER" id="PTHR43377:SF1">
    <property type="entry name" value="BILIVERDIN REDUCTASE A"/>
    <property type="match status" value="1"/>
</dbReference>
<dbReference type="InterPro" id="IPR036291">
    <property type="entry name" value="NAD(P)-bd_dom_sf"/>
</dbReference>
<accession>A0A381T4Y7</accession>
<organism evidence="3">
    <name type="scientific">marine metagenome</name>
    <dbReference type="NCBI Taxonomy" id="408172"/>
    <lineage>
        <taxon>unclassified sequences</taxon>
        <taxon>metagenomes</taxon>
        <taxon>ecological metagenomes</taxon>
    </lineage>
</organism>
<dbReference type="AlphaFoldDB" id="A0A381T4Y7"/>